<dbReference type="PANTHER" id="PTHR38733">
    <property type="entry name" value="PROTEIN MCRC"/>
    <property type="match status" value="1"/>
</dbReference>
<protein>
    <submittedName>
        <fullName evidence="1">5-methylcytosine-specific restriction enzyme subunit McrC</fullName>
    </submittedName>
</protein>
<dbReference type="InterPro" id="IPR019292">
    <property type="entry name" value="McrC"/>
</dbReference>
<dbReference type="Pfam" id="PF10117">
    <property type="entry name" value="McrBC"/>
    <property type="match status" value="1"/>
</dbReference>
<evidence type="ECO:0000313" key="2">
    <source>
        <dbReference type="Proteomes" id="UP000094056"/>
    </source>
</evidence>
<proteinExistence type="predicted"/>
<dbReference type="Proteomes" id="UP000094056">
    <property type="component" value="Unassembled WGS sequence"/>
</dbReference>
<accession>A0A1E3X8Z4</accession>
<evidence type="ECO:0000313" key="1">
    <source>
        <dbReference type="EMBL" id="ODS32096.1"/>
    </source>
</evidence>
<dbReference type="PANTHER" id="PTHR38733:SF1">
    <property type="entry name" value="TYPE IV METHYL-DIRECTED RESTRICTION ENZYME ECOKMCRBC"/>
    <property type="match status" value="1"/>
</dbReference>
<dbReference type="AlphaFoldDB" id="A0A1E3X8Z4"/>
<dbReference type="EMBL" id="MAYW01000078">
    <property type="protein sequence ID" value="ODS32096.1"/>
    <property type="molecule type" value="Genomic_DNA"/>
</dbReference>
<name>A0A1E3X8Z4_9BACT</name>
<reference evidence="1 2" key="1">
    <citation type="submission" date="2016-07" db="EMBL/GenBank/DDBJ databases">
        <title>Draft genome of Scalindua rubra, obtained from a brine-seawater interface in the Red Sea, sheds light on salt adaptation in anammox bacteria.</title>
        <authorList>
            <person name="Speth D.R."/>
            <person name="Lagkouvardos I."/>
            <person name="Wang Y."/>
            <person name="Qian P.-Y."/>
            <person name="Dutilh B.E."/>
            <person name="Jetten M.S."/>
        </authorList>
    </citation>
    <scope>NUCLEOTIDE SEQUENCE [LARGE SCALE GENOMIC DNA]</scope>
    <source>
        <strain evidence="1">BSI-1</strain>
    </source>
</reference>
<organism evidence="1 2">
    <name type="scientific">Candidatus Scalindua rubra</name>
    <dbReference type="NCBI Taxonomy" id="1872076"/>
    <lineage>
        <taxon>Bacteria</taxon>
        <taxon>Pseudomonadati</taxon>
        <taxon>Planctomycetota</taxon>
        <taxon>Candidatus Brocadiia</taxon>
        <taxon>Candidatus Brocadiales</taxon>
        <taxon>Candidatus Scalinduaceae</taxon>
        <taxon>Candidatus Scalindua</taxon>
    </lineage>
</organism>
<gene>
    <name evidence="1" type="ORF">SCARUB_02803</name>
</gene>
<comment type="caution">
    <text evidence="1">The sequence shown here is derived from an EMBL/GenBank/DDBJ whole genome shotgun (WGS) entry which is preliminary data.</text>
</comment>
<sequence>MEVKTRKVNHQLTPINLFEYKWGDFPANFKEREKDFESFLDDIWKDRPKVENWYSDEIDEPETDKSKQRFIRFRTKEFSPRNYVGVIRYDDTEINLLPKIFYEEGKNPKDYDVENIHLHILYWLSYNKKIQFPKSLSDLDSIKIDSFFEILIWMFAKYTREALNKVLYQNYHEVNQDNNYIKGRLDINGYIKNNITTGNWQRITCDYDSFDIDNRFNRIIKYVSKMLLAHTENSTSQKLLYDIVFLLDDVEDTPMTLDDCDKVHLNPFYKELNAVLDYCKLLLSNSMVYSYKDEFEVFAFLLPMEKIFEDFVGGFLEENPCNSAELVKWNIQSQKPQYNLSKDPEAFTMKPDIYLTKTDDENSKMIIDTKYKILECDDSKMGVSQPDMYQMVSYGIRYEVKDIVLLYPSDKTYTVATSKHYKPISEFVVEDKFTICEENKDDGKKITISVHKLPIITENNKDEKRDFSYSVLRNNLDSQVSERLNKILLLEKE</sequence>